<accession>A0A3Q2TD20</accession>
<dbReference type="FunFam" id="2.60.40.10:FF:000273">
    <property type="entry name" value="contactin-3 isoform X1"/>
    <property type="match status" value="1"/>
</dbReference>
<comment type="similarity">
    <text evidence="3">Belongs to the immunoglobulin superfamily. DCC family.</text>
</comment>
<comment type="subcellular location">
    <subcellularLocation>
        <location evidence="1">Cell membrane</location>
    </subcellularLocation>
    <subcellularLocation>
        <location evidence="2">Membrane</location>
        <topology evidence="2">Single-pass type I membrane protein</topology>
    </subcellularLocation>
</comment>
<feature type="compositionally biased region" description="Basic and acidic residues" evidence="13">
    <location>
        <begin position="1108"/>
        <end position="1133"/>
    </location>
</feature>
<proteinExistence type="inferred from homology"/>
<feature type="domain" description="Fibronectin type-III" evidence="16">
    <location>
        <begin position="597"/>
        <end position="691"/>
    </location>
</feature>
<dbReference type="FunFam" id="2.60.40.10:FF:000004">
    <property type="entry name" value="DCC isoform 1"/>
    <property type="match status" value="2"/>
</dbReference>
<feature type="domain" description="Ig-like" evidence="15">
    <location>
        <begin position="125"/>
        <end position="211"/>
    </location>
</feature>
<evidence type="ECO:0000313" key="17">
    <source>
        <dbReference type="Ensembl" id="ENSFHEP00000013375.1"/>
    </source>
</evidence>
<evidence type="ECO:0000256" key="2">
    <source>
        <dbReference type="ARBA" id="ARBA00004479"/>
    </source>
</evidence>
<keyword evidence="9 14" id="KW-0472">Membrane</keyword>
<dbReference type="FunFam" id="2.60.40.10:FF:000133">
    <property type="entry name" value="Neogenin isoform 1"/>
    <property type="match status" value="1"/>
</dbReference>
<evidence type="ECO:0000256" key="4">
    <source>
        <dbReference type="ARBA" id="ARBA00022475"/>
    </source>
</evidence>
<dbReference type="InterPro" id="IPR036179">
    <property type="entry name" value="Ig-like_dom_sf"/>
</dbReference>
<evidence type="ECO:0000256" key="14">
    <source>
        <dbReference type="SAM" id="Phobius"/>
    </source>
</evidence>
<dbReference type="GO" id="GO:0005886">
    <property type="term" value="C:plasma membrane"/>
    <property type="evidence" value="ECO:0007669"/>
    <property type="project" value="UniProtKB-SubCell"/>
</dbReference>
<organism evidence="17 18">
    <name type="scientific">Fundulus heteroclitus</name>
    <name type="common">Killifish</name>
    <name type="synonym">Mummichog</name>
    <dbReference type="NCBI Taxonomy" id="8078"/>
    <lineage>
        <taxon>Eukaryota</taxon>
        <taxon>Metazoa</taxon>
        <taxon>Chordata</taxon>
        <taxon>Craniata</taxon>
        <taxon>Vertebrata</taxon>
        <taxon>Euteleostomi</taxon>
        <taxon>Actinopterygii</taxon>
        <taxon>Neopterygii</taxon>
        <taxon>Teleostei</taxon>
        <taxon>Neoteleostei</taxon>
        <taxon>Acanthomorphata</taxon>
        <taxon>Ovalentaria</taxon>
        <taxon>Atherinomorphae</taxon>
        <taxon>Cyprinodontiformes</taxon>
        <taxon>Fundulidae</taxon>
        <taxon>Fundulus</taxon>
    </lineage>
</organism>
<keyword evidence="11" id="KW-0325">Glycoprotein</keyword>
<feature type="region of interest" description="Disordered" evidence="13">
    <location>
        <begin position="1085"/>
        <end position="1184"/>
    </location>
</feature>
<dbReference type="InterPro" id="IPR003599">
    <property type="entry name" value="Ig_sub"/>
</dbReference>
<dbReference type="Pfam" id="PF00041">
    <property type="entry name" value="fn3"/>
    <property type="match status" value="6"/>
</dbReference>
<dbReference type="FunFam" id="2.60.40.10:FF:000187">
    <property type="entry name" value="neogenin isoform X2"/>
    <property type="match status" value="1"/>
</dbReference>
<dbReference type="FunFam" id="2.60.40.10:FF:000106">
    <property type="entry name" value="Neogenin isoform 1"/>
    <property type="match status" value="1"/>
</dbReference>
<feature type="domain" description="Ig-like" evidence="15">
    <location>
        <begin position="23"/>
        <end position="118"/>
    </location>
</feature>
<feature type="domain" description="Fibronectin type-III" evidence="16">
    <location>
        <begin position="408"/>
        <end position="501"/>
    </location>
</feature>
<dbReference type="InterPro" id="IPR003961">
    <property type="entry name" value="FN3_dom"/>
</dbReference>
<dbReference type="InterPro" id="IPR010560">
    <property type="entry name" value="Neogenin_C"/>
</dbReference>
<feature type="compositionally biased region" description="Basic residues" evidence="13">
    <location>
        <begin position="1085"/>
        <end position="1095"/>
    </location>
</feature>
<feature type="transmembrane region" description="Helical" evidence="14">
    <location>
        <begin position="1057"/>
        <end position="1082"/>
    </location>
</feature>
<name>A0A3Q2TD20_FUNHE</name>
<dbReference type="Pfam" id="PF07679">
    <property type="entry name" value="I-set"/>
    <property type="match status" value="1"/>
</dbReference>
<dbReference type="PANTHER" id="PTHR44170:SF14">
    <property type="entry name" value="NEOGENIN"/>
    <property type="match status" value="1"/>
</dbReference>
<dbReference type="InterPro" id="IPR003598">
    <property type="entry name" value="Ig_sub2"/>
</dbReference>
<dbReference type="GeneTree" id="ENSGT00940000156684"/>
<dbReference type="PROSITE" id="PS50835">
    <property type="entry name" value="IG_LIKE"/>
    <property type="match status" value="4"/>
</dbReference>
<reference evidence="17" key="2">
    <citation type="submission" date="2025-09" db="UniProtKB">
        <authorList>
            <consortium name="Ensembl"/>
        </authorList>
    </citation>
    <scope>IDENTIFICATION</scope>
</reference>
<dbReference type="CDD" id="cd05722">
    <property type="entry name" value="IgI_1_Neogenin_like"/>
    <property type="match status" value="1"/>
</dbReference>
<feature type="domain" description="Fibronectin type-III" evidence="16">
    <location>
        <begin position="507"/>
        <end position="592"/>
    </location>
</feature>
<dbReference type="InterPro" id="IPR007110">
    <property type="entry name" value="Ig-like_dom"/>
</dbReference>
<dbReference type="SUPFAM" id="SSF49265">
    <property type="entry name" value="Fibronectin type III"/>
    <property type="match status" value="4"/>
</dbReference>
<keyword evidence="6" id="KW-0732">Signal</keyword>
<keyword evidence="5 14" id="KW-0812">Transmembrane</keyword>
<dbReference type="SUPFAM" id="SSF48726">
    <property type="entry name" value="Immunoglobulin"/>
    <property type="match status" value="4"/>
</dbReference>
<dbReference type="GO" id="GO:0098609">
    <property type="term" value="P:cell-cell adhesion"/>
    <property type="evidence" value="ECO:0007669"/>
    <property type="project" value="TreeGrafter"/>
</dbReference>
<evidence type="ECO:0000256" key="13">
    <source>
        <dbReference type="SAM" id="MobiDB-lite"/>
    </source>
</evidence>
<evidence type="ECO:0000256" key="5">
    <source>
        <dbReference type="ARBA" id="ARBA00022692"/>
    </source>
</evidence>
<dbReference type="Ensembl" id="ENSFHET00000020910.1">
    <property type="protein sequence ID" value="ENSFHEP00000013375.1"/>
    <property type="gene ID" value="ENSFHEG00000015103.1"/>
</dbReference>
<keyword evidence="7" id="KW-0677">Repeat</keyword>
<evidence type="ECO:0000256" key="6">
    <source>
        <dbReference type="ARBA" id="ARBA00022729"/>
    </source>
</evidence>
<keyword evidence="12" id="KW-0393">Immunoglobulin domain</keyword>
<keyword evidence="18" id="KW-1185">Reference proteome</keyword>
<dbReference type="InterPro" id="IPR036116">
    <property type="entry name" value="FN3_sf"/>
</dbReference>
<feature type="domain" description="Ig-like" evidence="15">
    <location>
        <begin position="214"/>
        <end position="304"/>
    </location>
</feature>
<dbReference type="Proteomes" id="UP000265000">
    <property type="component" value="Unplaced"/>
</dbReference>
<evidence type="ECO:0000256" key="10">
    <source>
        <dbReference type="ARBA" id="ARBA00023157"/>
    </source>
</evidence>
<dbReference type="CDD" id="cd00063">
    <property type="entry name" value="FN3"/>
    <property type="match status" value="6"/>
</dbReference>
<evidence type="ECO:0000256" key="3">
    <source>
        <dbReference type="ARBA" id="ARBA00009588"/>
    </source>
</evidence>
<feature type="domain" description="Fibronectin type-III" evidence="16">
    <location>
        <begin position="698"/>
        <end position="792"/>
    </location>
</feature>
<reference evidence="17" key="1">
    <citation type="submission" date="2025-08" db="UniProtKB">
        <authorList>
            <consortium name="Ensembl"/>
        </authorList>
    </citation>
    <scope>IDENTIFICATION</scope>
</reference>
<dbReference type="Pfam" id="PF13927">
    <property type="entry name" value="Ig_3"/>
    <property type="match status" value="2"/>
</dbReference>
<keyword evidence="10" id="KW-1015">Disulfide bond</keyword>
<dbReference type="PROSITE" id="PS50853">
    <property type="entry name" value="FN3"/>
    <property type="match status" value="6"/>
</dbReference>
<evidence type="ECO:0000259" key="15">
    <source>
        <dbReference type="PROSITE" id="PS50835"/>
    </source>
</evidence>
<dbReference type="CDD" id="cd05723">
    <property type="entry name" value="IgI_4_Neogenin_like"/>
    <property type="match status" value="1"/>
</dbReference>
<dbReference type="InterPro" id="IPR013783">
    <property type="entry name" value="Ig-like_fold"/>
</dbReference>
<feature type="domain" description="Fibronectin type-III" evidence="16">
    <location>
        <begin position="920"/>
        <end position="1017"/>
    </location>
</feature>
<dbReference type="InterPro" id="IPR013098">
    <property type="entry name" value="Ig_I-set"/>
</dbReference>
<dbReference type="SMART" id="SM00409">
    <property type="entry name" value="IG"/>
    <property type="match status" value="4"/>
</dbReference>
<dbReference type="Gene3D" id="2.60.40.10">
    <property type="entry name" value="Immunoglobulins"/>
    <property type="match status" value="10"/>
</dbReference>
<dbReference type="Pfam" id="PF06583">
    <property type="entry name" value="Neogenin_C"/>
    <property type="match status" value="1"/>
</dbReference>
<keyword evidence="8 14" id="KW-1133">Transmembrane helix</keyword>
<dbReference type="FunFam" id="2.60.40.10:FF:000189">
    <property type="entry name" value="Neogenin isoform 3"/>
    <property type="match status" value="1"/>
</dbReference>
<evidence type="ECO:0000256" key="1">
    <source>
        <dbReference type="ARBA" id="ARBA00004236"/>
    </source>
</evidence>
<dbReference type="FunFam" id="2.60.40.10:FF:000101">
    <property type="entry name" value="Neogenin isoform 1"/>
    <property type="match status" value="1"/>
</dbReference>
<protein>
    <submittedName>
        <fullName evidence="17">Neogenin 1b</fullName>
    </submittedName>
</protein>
<dbReference type="PANTHER" id="PTHR44170">
    <property type="entry name" value="PROTEIN SIDEKICK"/>
    <property type="match status" value="1"/>
</dbReference>
<feature type="domain" description="Ig-like" evidence="15">
    <location>
        <begin position="309"/>
        <end position="394"/>
    </location>
</feature>
<dbReference type="SMART" id="SM00060">
    <property type="entry name" value="FN3"/>
    <property type="match status" value="6"/>
</dbReference>
<keyword evidence="4" id="KW-1003">Cell membrane</keyword>
<dbReference type="Pfam" id="PF13895">
    <property type="entry name" value="Ig_2"/>
    <property type="match status" value="1"/>
</dbReference>
<evidence type="ECO:0000256" key="7">
    <source>
        <dbReference type="ARBA" id="ARBA00022737"/>
    </source>
</evidence>
<evidence type="ECO:0000256" key="11">
    <source>
        <dbReference type="ARBA" id="ARBA00023180"/>
    </source>
</evidence>
<feature type="region of interest" description="Disordered" evidence="13">
    <location>
        <begin position="1255"/>
        <end position="1320"/>
    </location>
</feature>
<evidence type="ECO:0000256" key="12">
    <source>
        <dbReference type="ARBA" id="ARBA00023319"/>
    </source>
</evidence>
<dbReference type="PRINTS" id="PR00014">
    <property type="entry name" value="FNTYPEIII"/>
</dbReference>
<evidence type="ECO:0000256" key="9">
    <source>
        <dbReference type="ARBA" id="ARBA00023136"/>
    </source>
</evidence>
<dbReference type="FunFam" id="2.60.40.10:FF:000551">
    <property type="entry name" value="Protogenin A"/>
    <property type="match status" value="1"/>
</dbReference>
<sequence>VLLCIHPLLSPCSPGSAEQPFSPFWFTAEPQDTLAIRGNSALLNCSAHSDAATPARVEWKKDGTFMSLVSDERRRVLPDGSLFFAHVVHSKHNKPDEGTYQCVATIDNLGSISSRTARLAVAGIPRFASQPSPASVHIGDSQVMICEVNSDLVPFTRWEKDKEALEMSDRLIQLPSGALVISNASETDAGLYRCVVENVGSSKSSEEGPLQTIPGERKLEFLVQPSSVAKLLGASVLLPCVVAGYPAPHIRWMFGDKVLDERYEPHLVGGGSLQISNITEDDAGTYTCVAENSNATIEAQAQLTVQVPPRFIKRPANIYAHESMDIVFECEVSGSPAPTVKWVKNGDAVIPSDYFKIIKEHNLQVLGLVKSDEGFYQCLAENDAGNIQSSAQLIILDHAAPAGPTPSAPRDVVASLVSTRFIKLTWRQPAEPHGDELTYSVFYSQEGTSRERVVNTSRPGEMQVTIQNLMPDSKYRFRVVGHNSNGQGESSAALKVATQAEVQVPGPAPNLQAVSNTPTSVSLSWDKPLTGNGEILSYKLYYTDRSDVDIDGQSYTLAGLKKNTEYSFRVVANNKHGPGVSTEDVIVRTLSDVPSAPPQNLTLEVQNSKSIVVRWQPPPLSGQNGEITGYKIRYRKVPRRSESAVTTAGTELYKLIDGLEPGTEYSFRVSAMTVNGTGPATEWVPAETFESDLDESRVPDQPSSLHVRPLVNSIVVSWTPPENQDIVVRGYTISYGIGSPHAQTIKVDYKQRYYTIENLNSGSHYVITLKAFNNVGEGIPVYESAATRVQSGTSYPDVDLYELFHAQYTPAPDPSPMMPPVGVQASVMSHDTIRVTWADNSLPKNQKITDNRHYTVRWKTNIPANTKVKMANSTSLTHVVTGLKPNTLYEFSVMVTKGRRSSTWSMTAQGTTFETTPSSAPKDVTVVSKENKPRTIIVNWQPPSEANGKITGYIIYYSTDVNAVVHDWVIEPVVGNRLTHQIQELTLDTTYYFKIQARNSKGMGPMSEAVHFRTPTTESSDKMANDQGKLPLLTLSLPIPFLSSRGKTGVGSGENNILIIVIIIAVGVFTIILVVVGALLCTRRSTSHQKKKRAASKSSNGSHKYKGNSKDLKPPDLWIHHERLELKPMDKSPEPNPVMTETPIPRTSQDITPADSGLESNPHLQQRRNSYRGHESDDSMSTLAGRRGMRPKMMMPFDAQPPQPVISAHPIHSLDNHHHYYNTGSLVSPTCSYLYHQGSGHPRPHACATPISHLERVDSSESVRNTPSSEPLPPPTASSQVSCPSEIMADPEGSYHGSTTTEEEPSYSSNLPPHRPAHPHALAHPLKSFAVPAIPVSGHPSYDSPALPSMPLLAQTGPPSHPHVVKTASIGTLGRTRTPMIVTVPNAPDVPETSKMLEDVDSSYEPDELTEEMAHLEGLMKDLNAITTAP</sequence>
<evidence type="ECO:0000313" key="18">
    <source>
        <dbReference type="Proteomes" id="UP000265000"/>
    </source>
</evidence>
<evidence type="ECO:0000256" key="8">
    <source>
        <dbReference type="ARBA" id="ARBA00022989"/>
    </source>
</evidence>
<dbReference type="SMART" id="SM00408">
    <property type="entry name" value="IGc2"/>
    <property type="match status" value="4"/>
</dbReference>
<feature type="domain" description="Fibronectin type-III" evidence="16">
    <location>
        <begin position="819"/>
        <end position="918"/>
    </location>
</feature>
<evidence type="ECO:0000259" key="16">
    <source>
        <dbReference type="PROSITE" id="PS50853"/>
    </source>
</evidence>